<dbReference type="Proteomes" id="UP000621859">
    <property type="component" value="Unassembled WGS sequence"/>
</dbReference>
<comment type="caution">
    <text evidence="1">The sequence shown here is derived from an EMBL/GenBank/DDBJ whole genome shotgun (WGS) entry which is preliminary data.</text>
</comment>
<proteinExistence type="predicted"/>
<name>A0ABQ2PJS6_9NEIS</name>
<evidence type="ECO:0000313" key="2">
    <source>
        <dbReference type="Proteomes" id="UP000621859"/>
    </source>
</evidence>
<organism evidence="1 2">
    <name type="scientific">Silvimonas amylolytica</name>
    <dbReference type="NCBI Taxonomy" id="449663"/>
    <lineage>
        <taxon>Bacteria</taxon>
        <taxon>Pseudomonadati</taxon>
        <taxon>Pseudomonadota</taxon>
        <taxon>Betaproteobacteria</taxon>
        <taxon>Neisseriales</taxon>
        <taxon>Chitinibacteraceae</taxon>
        <taxon>Silvimonas</taxon>
    </lineage>
</organism>
<protein>
    <submittedName>
        <fullName evidence="1">Uncharacterized protein</fullName>
    </submittedName>
</protein>
<reference evidence="2" key="1">
    <citation type="journal article" date="2019" name="Int. J. Syst. Evol. Microbiol.">
        <title>The Global Catalogue of Microorganisms (GCM) 10K type strain sequencing project: providing services to taxonomists for standard genome sequencing and annotation.</title>
        <authorList>
            <consortium name="The Broad Institute Genomics Platform"/>
            <consortium name="The Broad Institute Genome Sequencing Center for Infectious Disease"/>
            <person name="Wu L."/>
            <person name="Ma J."/>
        </authorList>
    </citation>
    <scope>NUCLEOTIDE SEQUENCE [LARGE SCALE GENOMIC DNA]</scope>
    <source>
        <strain evidence="2">CGMCC 1.8860</strain>
    </source>
</reference>
<evidence type="ECO:0000313" key="1">
    <source>
        <dbReference type="EMBL" id="GGP25858.1"/>
    </source>
</evidence>
<gene>
    <name evidence="1" type="ORF">GCM10010971_16770</name>
</gene>
<sequence>MSYAACGAFANVCRPDRVKTTPKEMAKPQGIFHGRQGLRFVASGKAYTVPTHALKAKGHSLQSGLLLVFAGGL</sequence>
<dbReference type="EMBL" id="BMLY01000002">
    <property type="protein sequence ID" value="GGP25858.1"/>
    <property type="molecule type" value="Genomic_DNA"/>
</dbReference>
<keyword evidence="2" id="KW-1185">Reference proteome</keyword>
<accession>A0ABQ2PJS6</accession>